<keyword evidence="3 5" id="KW-1133">Transmembrane helix</keyword>
<evidence type="ECO:0000259" key="6">
    <source>
        <dbReference type="PROSITE" id="PS50262"/>
    </source>
</evidence>
<feature type="transmembrane region" description="Helical" evidence="5">
    <location>
        <begin position="312"/>
        <end position="336"/>
    </location>
</feature>
<feature type="transmembrane region" description="Helical" evidence="5">
    <location>
        <begin position="76"/>
        <end position="102"/>
    </location>
</feature>
<name>A0A6J8D014_MYTCO</name>
<evidence type="ECO:0000256" key="3">
    <source>
        <dbReference type="ARBA" id="ARBA00022989"/>
    </source>
</evidence>
<feature type="transmembrane region" description="Helical" evidence="5">
    <location>
        <begin position="45"/>
        <end position="70"/>
    </location>
</feature>
<dbReference type="PANTHER" id="PTHR47023">
    <property type="entry name" value="SEX PEPTIDE RECEPTOR"/>
    <property type="match status" value="1"/>
</dbReference>
<sequence>MPPLNITAWLSSVLQSVPDVKTIQQIQENTFYSPKKTFSDNTIAYYLYCQPIFIVLLVIWMIVSMNLVWIGNHKKIFGLMTAYTSLDIAALLVQNIALITVFSTKDNYLKYELCYVYELSFTFIPMCLRTISQWLKVGQTLTVFIMLYKPLTFKIIVSTKARVLFITLSVFVSCSISVVYYVINVKFEKTIALDKTTKEAHEVCREVSVYTDDNKTNRNAEFIITITNDIVQQIIPGILMICLFIGIHRLLKKQVKTRKSLHIESTERERSDERLSKVTMIATIISVLFAIPETALTILVNTDFPFVEAVNIILEVIGTISRILLVLSIPINFLLFSWLNGQFRNRVLTILKRLHTCISC</sequence>
<evidence type="ECO:0000313" key="8">
    <source>
        <dbReference type="Proteomes" id="UP000507470"/>
    </source>
</evidence>
<keyword evidence="2 5" id="KW-0812">Transmembrane</keyword>
<evidence type="ECO:0000256" key="4">
    <source>
        <dbReference type="ARBA" id="ARBA00023136"/>
    </source>
</evidence>
<comment type="subcellular location">
    <subcellularLocation>
        <location evidence="1">Membrane</location>
    </subcellularLocation>
</comment>
<feature type="transmembrane region" description="Helical" evidence="5">
    <location>
        <begin position="230"/>
        <end position="251"/>
    </location>
</feature>
<dbReference type="InterPro" id="IPR017452">
    <property type="entry name" value="GPCR_Rhodpsn_7TM"/>
</dbReference>
<reference evidence="7 8" key="1">
    <citation type="submission" date="2020-06" db="EMBL/GenBank/DDBJ databases">
        <authorList>
            <person name="Li R."/>
            <person name="Bekaert M."/>
        </authorList>
    </citation>
    <scope>NUCLEOTIDE SEQUENCE [LARGE SCALE GENOMIC DNA]</scope>
    <source>
        <strain evidence="8">wild</strain>
    </source>
</reference>
<feature type="transmembrane region" description="Helical" evidence="5">
    <location>
        <begin position="163"/>
        <end position="183"/>
    </location>
</feature>
<protein>
    <recommendedName>
        <fullName evidence="6">G-protein coupled receptors family 1 profile domain-containing protein</fullName>
    </recommendedName>
</protein>
<evidence type="ECO:0000313" key="7">
    <source>
        <dbReference type="EMBL" id="CAC5400977.1"/>
    </source>
</evidence>
<feature type="transmembrane region" description="Helical" evidence="5">
    <location>
        <begin position="278"/>
        <end position="300"/>
    </location>
</feature>
<dbReference type="AlphaFoldDB" id="A0A6J8D014"/>
<dbReference type="PANTHER" id="PTHR47023:SF1">
    <property type="entry name" value="SEX PEPTIDE RECEPTOR"/>
    <property type="match status" value="1"/>
</dbReference>
<organism evidence="7 8">
    <name type="scientific">Mytilus coruscus</name>
    <name type="common">Sea mussel</name>
    <dbReference type="NCBI Taxonomy" id="42192"/>
    <lineage>
        <taxon>Eukaryota</taxon>
        <taxon>Metazoa</taxon>
        <taxon>Spiralia</taxon>
        <taxon>Lophotrochozoa</taxon>
        <taxon>Mollusca</taxon>
        <taxon>Bivalvia</taxon>
        <taxon>Autobranchia</taxon>
        <taxon>Pteriomorphia</taxon>
        <taxon>Mytilida</taxon>
        <taxon>Mytiloidea</taxon>
        <taxon>Mytilidae</taxon>
        <taxon>Mytilinae</taxon>
        <taxon>Mytilus</taxon>
    </lineage>
</organism>
<dbReference type="GO" id="GO:0016020">
    <property type="term" value="C:membrane"/>
    <property type="evidence" value="ECO:0007669"/>
    <property type="project" value="UniProtKB-SubCell"/>
</dbReference>
<evidence type="ECO:0000256" key="5">
    <source>
        <dbReference type="SAM" id="Phobius"/>
    </source>
</evidence>
<dbReference type="PROSITE" id="PS50262">
    <property type="entry name" value="G_PROTEIN_RECEP_F1_2"/>
    <property type="match status" value="1"/>
</dbReference>
<evidence type="ECO:0000256" key="1">
    <source>
        <dbReference type="ARBA" id="ARBA00004370"/>
    </source>
</evidence>
<keyword evidence="8" id="KW-1185">Reference proteome</keyword>
<dbReference type="EMBL" id="CACVKT020006353">
    <property type="protein sequence ID" value="CAC5400977.1"/>
    <property type="molecule type" value="Genomic_DNA"/>
</dbReference>
<dbReference type="SUPFAM" id="SSF81321">
    <property type="entry name" value="Family A G protein-coupled receptor-like"/>
    <property type="match status" value="1"/>
</dbReference>
<keyword evidence="4 5" id="KW-0472">Membrane</keyword>
<feature type="domain" description="G-protein coupled receptors family 1 profile" evidence="6">
    <location>
        <begin position="54"/>
        <end position="336"/>
    </location>
</feature>
<proteinExistence type="predicted"/>
<accession>A0A6J8D014</accession>
<dbReference type="Proteomes" id="UP000507470">
    <property type="component" value="Unassembled WGS sequence"/>
</dbReference>
<dbReference type="Gene3D" id="1.20.1070.10">
    <property type="entry name" value="Rhodopsin 7-helix transmembrane proteins"/>
    <property type="match status" value="1"/>
</dbReference>
<evidence type="ECO:0000256" key="2">
    <source>
        <dbReference type="ARBA" id="ARBA00022692"/>
    </source>
</evidence>
<dbReference type="InterPro" id="IPR053071">
    <property type="entry name" value="GPCR1-related_rcpt"/>
</dbReference>
<gene>
    <name evidence="7" type="ORF">MCOR_35117</name>
</gene>